<comment type="caution">
    <text evidence="1">The sequence shown here is derived from an EMBL/GenBank/DDBJ whole genome shotgun (WGS) entry which is preliminary data.</text>
</comment>
<dbReference type="Proteomes" id="UP000526083">
    <property type="component" value="Unassembled WGS sequence"/>
</dbReference>
<accession>A0A7W3JM03</accession>
<name>A0A7W3JM03_9MICO</name>
<organism evidence="1 2">
    <name type="scientific">Microbacterium halimionae</name>
    <dbReference type="NCBI Taxonomy" id="1526413"/>
    <lineage>
        <taxon>Bacteria</taxon>
        <taxon>Bacillati</taxon>
        <taxon>Actinomycetota</taxon>
        <taxon>Actinomycetes</taxon>
        <taxon>Micrococcales</taxon>
        <taxon>Microbacteriaceae</taxon>
        <taxon>Microbacterium</taxon>
    </lineage>
</organism>
<sequence>MFPSSQCVCRRCRNGNSVLLRARAHKSLCGEKPWLELRAVVVAVVNTDVLPTP</sequence>
<reference evidence="1 2" key="1">
    <citation type="submission" date="2020-07" db="EMBL/GenBank/DDBJ databases">
        <title>Sequencing the genomes of 1000 actinobacteria strains.</title>
        <authorList>
            <person name="Klenk H.-P."/>
        </authorList>
    </citation>
    <scope>NUCLEOTIDE SEQUENCE [LARGE SCALE GENOMIC DNA]</scope>
    <source>
        <strain evidence="1 2">DSM 27576</strain>
    </source>
</reference>
<dbReference type="EMBL" id="JACGWY010000001">
    <property type="protein sequence ID" value="MBA8815283.1"/>
    <property type="molecule type" value="Genomic_DNA"/>
</dbReference>
<evidence type="ECO:0000313" key="1">
    <source>
        <dbReference type="EMBL" id="MBA8815283.1"/>
    </source>
</evidence>
<proteinExistence type="predicted"/>
<keyword evidence="2" id="KW-1185">Reference proteome</keyword>
<protein>
    <submittedName>
        <fullName evidence="1">Uncharacterized protein</fullName>
    </submittedName>
</protein>
<dbReference type="AlphaFoldDB" id="A0A7W3JM03"/>
<gene>
    <name evidence="1" type="ORF">FHX48_000335</name>
</gene>
<evidence type="ECO:0000313" key="2">
    <source>
        <dbReference type="Proteomes" id="UP000526083"/>
    </source>
</evidence>